<keyword evidence="1" id="KW-0732">Signal</keyword>
<evidence type="ECO:0000313" key="2">
    <source>
        <dbReference type="EMBL" id="PNY80742.1"/>
    </source>
</evidence>
<proteinExistence type="predicted"/>
<dbReference type="Gene3D" id="2.60.120.10">
    <property type="entry name" value="Jelly Rolls"/>
    <property type="match status" value="1"/>
</dbReference>
<evidence type="ECO:0008006" key="4">
    <source>
        <dbReference type="Google" id="ProtNLM"/>
    </source>
</evidence>
<organism evidence="2 3">
    <name type="scientific">Deinococcus koreensis</name>
    <dbReference type="NCBI Taxonomy" id="2054903"/>
    <lineage>
        <taxon>Bacteria</taxon>
        <taxon>Thermotogati</taxon>
        <taxon>Deinococcota</taxon>
        <taxon>Deinococci</taxon>
        <taxon>Deinococcales</taxon>
        <taxon>Deinococcaceae</taxon>
        <taxon>Deinococcus</taxon>
    </lineage>
</organism>
<dbReference type="Proteomes" id="UP000236379">
    <property type="component" value="Unassembled WGS sequence"/>
</dbReference>
<feature type="signal peptide" evidence="1">
    <location>
        <begin position="1"/>
        <end position="23"/>
    </location>
</feature>
<dbReference type="AlphaFoldDB" id="A0A2K3UW36"/>
<reference evidence="2 3" key="1">
    <citation type="submission" date="2018-01" db="EMBL/GenBank/DDBJ databases">
        <title>Deinococcus koreensis sp. nov., a radiation-resistant bacterium isolated from river water.</title>
        <authorList>
            <person name="Choi A."/>
        </authorList>
    </citation>
    <scope>NUCLEOTIDE SEQUENCE [LARGE SCALE GENOMIC DNA]</scope>
    <source>
        <strain evidence="2 3">SJW1-2</strain>
    </source>
</reference>
<evidence type="ECO:0000256" key="1">
    <source>
        <dbReference type="SAM" id="SignalP"/>
    </source>
</evidence>
<sequence>MRRRTLLQLMLLDLASTLNPAGAAGPGLFHPDLGAEVSGFAPAAQTVFPPIDLTVEPGGWVPLGMAPVDRWIEVRAGEVLVVFRGERLVIPAGEIQPLPAGTALGLLNTGTDPAQVRITSTAPVDMALPPD</sequence>
<accession>A0A2K3UW36</accession>
<dbReference type="InterPro" id="IPR014710">
    <property type="entry name" value="RmlC-like_jellyroll"/>
</dbReference>
<dbReference type="EMBL" id="PPPD01000001">
    <property type="protein sequence ID" value="PNY80742.1"/>
    <property type="molecule type" value="Genomic_DNA"/>
</dbReference>
<dbReference type="OrthoDB" id="9972702at2"/>
<dbReference type="RefSeq" id="WP_103310852.1">
    <property type="nucleotide sequence ID" value="NZ_PPPD01000001.1"/>
</dbReference>
<keyword evidence="3" id="KW-1185">Reference proteome</keyword>
<comment type="caution">
    <text evidence="2">The sequence shown here is derived from an EMBL/GenBank/DDBJ whole genome shotgun (WGS) entry which is preliminary data.</text>
</comment>
<feature type="chain" id="PRO_5014428988" description="Cupin" evidence="1">
    <location>
        <begin position="24"/>
        <end position="131"/>
    </location>
</feature>
<dbReference type="SUPFAM" id="SSF51182">
    <property type="entry name" value="RmlC-like cupins"/>
    <property type="match status" value="1"/>
</dbReference>
<gene>
    <name evidence="2" type="ORF">CVO96_04605</name>
</gene>
<evidence type="ECO:0000313" key="3">
    <source>
        <dbReference type="Proteomes" id="UP000236379"/>
    </source>
</evidence>
<name>A0A2K3UW36_9DEIO</name>
<protein>
    <recommendedName>
        <fullName evidence="4">Cupin</fullName>
    </recommendedName>
</protein>
<dbReference type="InterPro" id="IPR011051">
    <property type="entry name" value="RmlC_Cupin_sf"/>
</dbReference>